<organism evidence="21 22">
    <name type="scientific">Prunus dulcis</name>
    <name type="common">Almond</name>
    <name type="synonym">Amygdalus dulcis</name>
    <dbReference type="NCBI Taxonomy" id="3755"/>
    <lineage>
        <taxon>Eukaryota</taxon>
        <taxon>Viridiplantae</taxon>
        <taxon>Streptophyta</taxon>
        <taxon>Embryophyta</taxon>
        <taxon>Tracheophyta</taxon>
        <taxon>Spermatophyta</taxon>
        <taxon>Magnoliopsida</taxon>
        <taxon>eudicotyledons</taxon>
        <taxon>Gunneridae</taxon>
        <taxon>Pentapetalae</taxon>
        <taxon>rosids</taxon>
        <taxon>fabids</taxon>
        <taxon>Rosales</taxon>
        <taxon>Rosaceae</taxon>
        <taxon>Amygdaloideae</taxon>
        <taxon>Amygdaleae</taxon>
        <taxon>Prunus</taxon>
    </lineage>
</organism>
<keyword evidence="3" id="KW-0723">Serine/threonine-protein kinase</keyword>
<evidence type="ECO:0000256" key="6">
    <source>
        <dbReference type="ARBA" id="ARBA00022679"/>
    </source>
</evidence>
<gene>
    <name evidence="21" type="ORF">L3X38_008456</name>
</gene>
<keyword evidence="16" id="KW-0325">Glycoprotein</keyword>
<accession>A0AAD5F6V5</accession>
<dbReference type="PANTHER" id="PTHR48005">
    <property type="entry name" value="LEUCINE RICH REPEAT KINASE 2"/>
    <property type="match status" value="1"/>
</dbReference>
<dbReference type="Gene3D" id="3.30.200.20">
    <property type="entry name" value="Phosphorylase Kinase, domain 1"/>
    <property type="match status" value="1"/>
</dbReference>
<evidence type="ECO:0000256" key="2">
    <source>
        <dbReference type="ARBA" id="ARBA00012513"/>
    </source>
</evidence>
<evidence type="ECO:0000256" key="12">
    <source>
        <dbReference type="ARBA" id="ARBA00022840"/>
    </source>
</evidence>
<evidence type="ECO:0000256" key="17">
    <source>
        <dbReference type="ARBA" id="ARBA00047899"/>
    </source>
</evidence>
<dbReference type="GO" id="GO:0005524">
    <property type="term" value="F:ATP binding"/>
    <property type="evidence" value="ECO:0007669"/>
    <property type="project" value="UniProtKB-UniRule"/>
</dbReference>
<evidence type="ECO:0000256" key="3">
    <source>
        <dbReference type="ARBA" id="ARBA00022527"/>
    </source>
</evidence>
<proteinExistence type="predicted"/>
<keyword evidence="12 19" id="KW-0067">ATP-binding</keyword>
<dbReference type="InterPro" id="IPR011009">
    <property type="entry name" value="Kinase-like_dom_sf"/>
</dbReference>
<keyword evidence="11" id="KW-0418">Kinase</keyword>
<evidence type="ECO:0000256" key="5">
    <source>
        <dbReference type="ARBA" id="ARBA00022614"/>
    </source>
</evidence>
<evidence type="ECO:0000256" key="9">
    <source>
        <dbReference type="ARBA" id="ARBA00022737"/>
    </source>
</evidence>
<evidence type="ECO:0000256" key="4">
    <source>
        <dbReference type="ARBA" id="ARBA00022553"/>
    </source>
</evidence>
<sequence length="129" mass="14898">MLEEISFSILDFDGKTMYEEIIRATEDFDSIYCIGTGGHGSVYRANLSSGNMVAVKKLHLLHNGENNFQKEFFNEIRALTEIRHRNIMKLYSFCSHKRHSFLVYEYLKKGSLATMLSNDHEDILPSSKL</sequence>
<feature type="binding site" evidence="19">
    <location>
        <position position="57"/>
    </location>
    <ligand>
        <name>ATP</name>
        <dbReference type="ChEBI" id="CHEBI:30616"/>
    </ligand>
</feature>
<comment type="catalytic activity">
    <reaction evidence="17">
        <text>L-threonyl-[protein] + ATP = O-phospho-L-threonyl-[protein] + ADP + H(+)</text>
        <dbReference type="Rhea" id="RHEA:46608"/>
        <dbReference type="Rhea" id="RHEA-COMP:11060"/>
        <dbReference type="Rhea" id="RHEA-COMP:11605"/>
        <dbReference type="ChEBI" id="CHEBI:15378"/>
        <dbReference type="ChEBI" id="CHEBI:30013"/>
        <dbReference type="ChEBI" id="CHEBI:30616"/>
        <dbReference type="ChEBI" id="CHEBI:61977"/>
        <dbReference type="ChEBI" id="CHEBI:456216"/>
        <dbReference type="EC" id="2.7.11.1"/>
    </reaction>
</comment>
<dbReference type="EMBL" id="JAJFAZ020000001">
    <property type="protein sequence ID" value="KAI5355561.1"/>
    <property type="molecule type" value="Genomic_DNA"/>
</dbReference>
<keyword evidence="4" id="KW-0597">Phosphoprotein</keyword>
<evidence type="ECO:0000256" key="8">
    <source>
        <dbReference type="ARBA" id="ARBA00022729"/>
    </source>
</evidence>
<dbReference type="Pfam" id="PF00069">
    <property type="entry name" value="Pkinase"/>
    <property type="match status" value="1"/>
</dbReference>
<keyword evidence="9" id="KW-0677">Repeat</keyword>
<evidence type="ECO:0000256" key="7">
    <source>
        <dbReference type="ARBA" id="ARBA00022692"/>
    </source>
</evidence>
<dbReference type="InterPro" id="IPR000719">
    <property type="entry name" value="Prot_kinase_dom"/>
</dbReference>
<dbReference type="InterPro" id="IPR051420">
    <property type="entry name" value="Ser_Thr_Kinases_DiverseReg"/>
</dbReference>
<dbReference type="AlphaFoldDB" id="A0AAD5F6V5"/>
<dbReference type="InterPro" id="IPR017441">
    <property type="entry name" value="Protein_kinase_ATP_BS"/>
</dbReference>
<comment type="caution">
    <text evidence="21">The sequence shown here is derived from an EMBL/GenBank/DDBJ whole genome shotgun (WGS) entry which is preliminary data.</text>
</comment>
<keyword evidence="22" id="KW-1185">Reference proteome</keyword>
<dbReference type="Proteomes" id="UP001054821">
    <property type="component" value="Chromosome 1"/>
</dbReference>
<keyword evidence="6" id="KW-0808">Transferase</keyword>
<keyword evidence="7" id="KW-0812">Transmembrane</keyword>
<dbReference type="FunFam" id="3.30.200.20:FF:000309">
    <property type="entry name" value="Leucine-rich repeat receptor protein kinase MSP1"/>
    <property type="match status" value="1"/>
</dbReference>
<dbReference type="GO" id="GO:0016020">
    <property type="term" value="C:membrane"/>
    <property type="evidence" value="ECO:0007669"/>
    <property type="project" value="UniProtKB-SubCell"/>
</dbReference>
<reference evidence="21 22" key="1">
    <citation type="journal article" date="2022" name="G3 (Bethesda)">
        <title>Whole-genome sequence and methylome profiling of the almond [Prunus dulcis (Mill.) D.A. Webb] cultivar 'Nonpareil'.</title>
        <authorList>
            <person name="D'Amico-Willman K.M."/>
            <person name="Ouma W.Z."/>
            <person name="Meulia T."/>
            <person name="Sideli G.M."/>
            <person name="Gradziel T.M."/>
            <person name="Fresnedo-Ramirez J."/>
        </authorList>
    </citation>
    <scope>NUCLEOTIDE SEQUENCE [LARGE SCALE GENOMIC DNA]</scope>
    <source>
        <strain evidence="21">Clone GOH B32 T37-40</strain>
    </source>
</reference>
<evidence type="ECO:0000313" key="21">
    <source>
        <dbReference type="EMBL" id="KAI5355561.1"/>
    </source>
</evidence>
<keyword evidence="14" id="KW-0472">Membrane</keyword>
<name>A0AAD5F6V5_PRUDU</name>
<evidence type="ECO:0000259" key="20">
    <source>
        <dbReference type="PROSITE" id="PS50011"/>
    </source>
</evidence>
<dbReference type="EC" id="2.7.11.1" evidence="2"/>
<protein>
    <recommendedName>
        <fullName evidence="2">non-specific serine/threonine protein kinase</fullName>
        <ecNumber evidence="2">2.7.11.1</ecNumber>
    </recommendedName>
</protein>
<dbReference type="PROSITE" id="PS00107">
    <property type="entry name" value="PROTEIN_KINASE_ATP"/>
    <property type="match status" value="1"/>
</dbReference>
<comment type="subcellular location">
    <subcellularLocation>
        <location evidence="1">Membrane</location>
        <topology evidence="1">Single-pass type I membrane protein</topology>
    </subcellularLocation>
</comment>
<keyword evidence="13" id="KW-1133">Transmembrane helix</keyword>
<evidence type="ECO:0000256" key="14">
    <source>
        <dbReference type="ARBA" id="ARBA00023136"/>
    </source>
</evidence>
<feature type="domain" description="Protein kinase" evidence="20">
    <location>
        <begin position="28"/>
        <end position="129"/>
    </location>
</feature>
<evidence type="ECO:0000256" key="13">
    <source>
        <dbReference type="ARBA" id="ARBA00022989"/>
    </source>
</evidence>
<comment type="catalytic activity">
    <reaction evidence="18">
        <text>L-seryl-[protein] + ATP = O-phospho-L-seryl-[protein] + ADP + H(+)</text>
        <dbReference type="Rhea" id="RHEA:17989"/>
        <dbReference type="Rhea" id="RHEA-COMP:9863"/>
        <dbReference type="Rhea" id="RHEA-COMP:11604"/>
        <dbReference type="ChEBI" id="CHEBI:15378"/>
        <dbReference type="ChEBI" id="CHEBI:29999"/>
        <dbReference type="ChEBI" id="CHEBI:30616"/>
        <dbReference type="ChEBI" id="CHEBI:83421"/>
        <dbReference type="ChEBI" id="CHEBI:456216"/>
        <dbReference type="EC" id="2.7.11.1"/>
    </reaction>
</comment>
<keyword evidence="5" id="KW-0433">Leucine-rich repeat</keyword>
<dbReference type="SUPFAM" id="SSF56112">
    <property type="entry name" value="Protein kinase-like (PK-like)"/>
    <property type="match status" value="1"/>
</dbReference>
<keyword evidence="10 19" id="KW-0547">Nucleotide-binding</keyword>
<evidence type="ECO:0000256" key="18">
    <source>
        <dbReference type="ARBA" id="ARBA00048679"/>
    </source>
</evidence>
<evidence type="ECO:0000256" key="15">
    <source>
        <dbReference type="ARBA" id="ARBA00023170"/>
    </source>
</evidence>
<dbReference type="PROSITE" id="PS50011">
    <property type="entry name" value="PROTEIN_KINASE_DOM"/>
    <property type="match status" value="1"/>
</dbReference>
<keyword evidence="15" id="KW-0675">Receptor</keyword>
<dbReference type="GO" id="GO:0004674">
    <property type="term" value="F:protein serine/threonine kinase activity"/>
    <property type="evidence" value="ECO:0007669"/>
    <property type="project" value="UniProtKB-KW"/>
</dbReference>
<evidence type="ECO:0000256" key="16">
    <source>
        <dbReference type="ARBA" id="ARBA00023180"/>
    </source>
</evidence>
<evidence type="ECO:0000256" key="19">
    <source>
        <dbReference type="PROSITE-ProRule" id="PRU10141"/>
    </source>
</evidence>
<evidence type="ECO:0000256" key="11">
    <source>
        <dbReference type="ARBA" id="ARBA00022777"/>
    </source>
</evidence>
<evidence type="ECO:0000256" key="1">
    <source>
        <dbReference type="ARBA" id="ARBA00004479"/>
    </source>
</evidence>
<keyword evidence="8" id="KW-0732">Signal</keyword>
<dbReference type="PANTHER" id="PTHR48005:SF70">
    <property type="entry name" value="MDIS1-INTERACTING RECEPTOR LIKE KINASE 2-LIKE"/>
    <property type="match status" value="1"/>
</dbReference>
<evidence type="ECO:0000313" key="22">
    <source>
        <dbReference type="Proteomes" id="UP001054821"/>
    </source>
</evidence>
<evidence type="ECO:0000256" key="10">
    <source>
        <dbReference type="ARBA" id="ARBA00022741"/>
    </source>
</evidence>